<comment type="caution">
    <text evidence="5">The sequence shown here is derived from an EMBL/GenBank/DDBJ whole genome shotgun (WGS) entry which is preliminary data.</text>
</comment>
<dbReference type="GO" id="GO:0005737">
    <property type="term" value="C:cytoplasm"/>
    <property type="evidence" value="ECO:0007669"/>
    <property type="project" value="TreeGrafter"/>
</dbReference>
<dbReference type="Proteomes" id="UP000775872">
    <property type="component" value="Unassembled WGS sequence"/>
</dbReference>
<evidence type="ECO:0000259" key="4">
    <source>
        <dbReference type="Pfam" id="PF03328"/>
    </source>
</evidence>
<keyword evidence="2" id="KW-0479">Metal-binding</keyword>
<protein>
    <recommendedName>
        <fullName evidence="4">HpcH/HpaI aldolase/citrate lyase domain-containing protein</fullName>
    </recommendedName>
</protein>
<accession>A0A9N9ZM68</accession>
<sequence length="242" mass="25813">MGLNIDGSPLRKALESGRPALGVQMVLPSAHVARVIAGVPGLTYVTIDLEHGGLADMEMQSAINSIAPFGVSPLVRLPSGEPWLIKRALDAGAHGIVIPLVSTPEEAAKIAAAARFPPLGTRGFGSTFSRDAFGWSSDDEYREKANGEVIVAVLIETREGYENIDDIVKTPGIDVVMIGETDLCLSMGYNLDPYDPPKEVIEATERISSSAKAAGKWQGGRIRPSSGGVKELMRLKHLSKLR</sequence>
<dbReference type="GO" id="GO:0046872">
    <property type="term" value="F:metal ion binding"/>
    <property type="evidence" value="ECO:0007669"/>
    <property type="project" value="UniProtKB-KW"/>
</dbReference>
<dbReference type="SUPFAM" id="SSF51621">
    <property type="entry name" value="Phosphoenolpyruvate/pyruvate domain"/>
    <property type="match status" value="1"/>
</dbReference>
<keyword evidence="6" id="KW-1185">Reference proteome</keyword>
<dbReference type="OrthoDB" id="1621678at2759"/>
<name>A0A9N9ZM68_9HYPO</name>
<dbReference type="PANTHER" id="PTHR30502:SF0">
    <property type="entry name" value="PHOSPHOENOLPYRUVATE CARBOXYLASE FAMILY PROTEIN"/>
    <property type="match status" value="1"/>
</dbReference>
<dbReference type="Pfam" id="PF03328">
    <property type="entry name" value="HpcH_HpaI"/>
    <property type="match status" value="1"/>
</dbReference>
<proteinExistence type="inferred from homology"/>
<evidence type="ECO:0000313" key="5">
    <source>
        <dbReference type="EMBL" id="CAH0057986.1"/>
    </source>
</evidence>
<evidence type="ECO:0000256" key="1">
    <source>
        <dbReference type="ARBA" id="ARBA00005568"/>
    </source>
</evidence>
<dbReference type="Gene3D" id="3.20.20.60">
    <property type="entry name" value="Phosphoenolpyruvate-binding domains"/>
    <property type="match status" value="1"/>
</dbReference>
<dbReference type="EMBL" id="CABFOC020000082">
    <property type="protein sequence ID" value="CAH0057986.1"/>
    <property type="molecule type" value="Genomic_DNA"/>
</dbReference>
<dbReference type="GO" id="GO:0016832">
    <property type="term" value="F:aldehyde-lyase activity"/>
    <property type="evidence" value="ECO:0007669"/>
    <property type="project" value="TreeGrafter"/>
</dbReference>
<dbReference type="InterPro" id="IPR050251">
    <property type="entry name" value="HpcH-HpaI_aldolase"/>
</dbReference>
<evidence type="ECO:0000256" key="2">
    <source>
        <dbReference type="ARBA" id="ARBA00022723"/>
    </source>
</evidence>
<gene>
    <name evidence="5" type="ORF">CSOL1703_00008463</name>
</gene>
<keyword evidence="3" id="KW-0456">Lyase</keyword>
<evidence type="ECO:0000313" key="6">
    <source>
        <dbReference type="Proteomes" id="UP000775872"/>
    </source>
</evidence>
<dbReference type="InterPro" id="IPR040442">
    <property type="entry name" value="Pyrv_kinase-like_dom_sf"/>
</dbReference>
<dbReference type="InterPro" id="IPR015813">
    <property type="entry name" value="Pyrv/PenolPyrv_kinase-like_dom"/>
</dbReference>
<dbReference type="InterPro" id="IPR005000">
    <property type="entry name" value="Aldolase/citrate-lyase_domain"/>
</dbReference>
<dbReference type="PANTHER" id="PTHR30502">
    <property type="entry name" value="2-KETO-3-DEOXY-L-RHAMNONATE ALDOLASE"/>
    <property type="match status" value="1"/>
</dbReference>
<comment type="similarity">
    <text evidence="1">Belongs to the HpcH/HpaI aldolase family.</text>
</comment>
<reference evidence="6" key="1">
    <citation type="submission" date="2019-06" db="EMBL/GenBank/DDBJ databases">
        <authorList>
            <person name="Broberg M."/>
        </authorList>
    </citation>
    <scope>NUCLEOTIDE SEQUENCE [LARGE SCALE GENOMIC DNA]</scope>
</reference>
<feature type="domain" description="HpcH/HpaI aldolase/citrate lyase" evidence="4">
    <location>
        <begin position="39"/>
        <end position="215"/>
    </location>
</feature>
<dbReference type="AlphaFoldDB" id="A0A9N9ZM68"/>
<evidence type="ECO:0000256" key="3">
    <source>
        <dbReference type="ARBA" id="ARBA00023239"/>
    </source>
</evidence>
<reference evidence="5 6" key="2">
    <citation type="submission" date="2021-10" db="EMBL/GenBank/DDBJ databases">
        <authorList>
            <person name="Piombo E."/>
        </authorList>
    </citation>
    <scope>NUCLEOTIDE SEQUENCE [LARGE SCALE GENOMIC DNA]</scope>
</reference>
<organism evidence="5 6">
    <name type="scientific">Clonostachys solani</name>
    <dbReference type="NCBI Taxonomy" id="160281"/>
    <lineage>
        <taxon>Eukaryota</taxon>
        <taxon>Fungi</taxon>
        <taxon>Dikarya</taxon>
        <taxon>Ascomycota</taxon>
        <taxon>Pezizomycotina</taxon>
        <taxon>Sordariomycetes</taxon>
        <taxon>Hypocreomycetidae</taxon>
        <taxon>Hypocreales</taxon>
        <taxon>Bionectriaceae</taxon>
        <taxon>Clonostachys</taxon>
    </lineage>
</organism>